<feature type="coiled-coil region" evidence="5">
    <location>
        <begin position="401"/>
        <end position="442"/>
    </location>
</feature>
<keyword evidence="8" id="KW-1185">Reference proteome</keyword>
<dbReference type="GO" id="GO:0000796">
    <property type="term" value="C:condensin complex"/>
    <property type="evidence" value="ECO:0007669"/>
    <property type="project" value="TreeGrafter"/>
</dbReference>
<dbReference type="SUPFAM" id="SSF75553">
    <property type="entry name" value="Smc hinge domain"/>
    <property type="match status" value="1"/>
</dbReference>
<dbReference type="AlphaFoldDB" id="A0A7R9QWY1"/>
<evidence type="ECO:0000259" key="6">
    <source>
        <dbReference type="SMART" id="SM00968"/>
    </source>
</evidence>
<dbReference type="PANTHER" id="PTHR18937:SF172">
    <property type="entry name" value="STRUCTURAL MAINTENANCE OF CHROMOSOMES PROTEIN"/>
    <property type="match status" value="1"/>
</dbReference>
<dbReference type="GO" id="GO:0005524">
    <property type="term" value="F:ATP binding"/>
    <property type="evidence" value="ECO:0007669"/>
    <property type="project" value="UniProtKB-KW"/>
</dbReference>
<dbReference type="OrthoDB" id="5575062at2759"/>
<keyword evidence="1" id="KW-0547">Nucleotide-binding</keyword>
<dbReference type="Gene3D" id="1.20.1060.20">
    <property type="match status" value="1"/>
</dbReference>
<keyword evidence="3 5" id="KW-0175">Coiled coil</keyword>
<keyword evidence="2" id="KW-0067">ATP-binding</keyword>
<sequence>KLSVLIHSSDSYPALTFCKVIVHFALINDKPGEDFEFVSGSQFTVSRTANKDNSSHYCVDDRKVQFKEVSKLLSSHGIDLRYNRFLILQGEVEQIALMKPKADNDNESGMLEFLEDIIGTTRLKEPLSQLALKVEEFNEIRAEKMNRVKVVEKELKTLEEAKNEAIRFLEAENGITIEKSKLYQTYRSDANTERETALNEYNRANDIYEKAMNEINDLKEQRQASEAEHKEKSQQFSIINKKAEELNEKFKECERLDVQLRDKLKNIKTKGKKLDKDIENENEKLEDLTLMPDKCRTEIEVLTKKKEKAENDLKLADERLAVVMGEIKGDTEPLKNRKDVIEKQLMELQKGVNEMRSLMEIAKQELDIYLSEEQKQKTRLQQLNCQFDKNTTDAKDKRNALQRFQTEIPSAEHKMNELREEIEKLEQKKSKFTEEFTNRNNQLQSLRHSAGDTHSRNRVLNALMDQKKKGHLRGILGRLGDLGAVDSKYDCAVSTACGTLDNIVTETVDNATDCINFLKKNNIGTARFMPLDKISKSTRISDEQAFPEGVPRLFDLIRVNDERVRVAFYYGLRNTLLAKDIEQAHRISSPKGTHERHRVVTLKGELYETSGTMSGGGRPSTGRIGSSVAVTEVDEKEIQALEEEVNRLRNKMSEINNRLDDVRTESERLLKDITVMKKNKPQFEMEVKQFDKMEAELKKSIKEQEERVTKAAPDA</sequence>
<dbReference type="SUPFAM" id="SSF52540">
    <property type="entry name" value="P-loop containing nucleoside triphosphate hydrolases"/>
    <property type="match status" value="1"/>
</dbReference>
<dbReference type="Proteomes" id="UP000728032">
    <property type="component" value="Unassembled WGS sequence"/>
</dbReference>
<feature type="coiled-coil region" evidence="5">
    <location>
        <begin position="631"/>
        <end position="707"/>
    </location>
</feature>
<feature type="non-terminal residue" evidence="7">
    <location>
        <position position="1"/>
    </location>
</feature>
<evidence type="ECO:0000256" key="4">
    <source>
        <dbReference type="ARBA" id="ARBA00023242"/>
    </source>
</evidence>
<evidence type="ECO:0000256" key="3">
    <source>
        <dbReference type="ARBA" id="ARBA00023054"/>
    </source>
</evidence>
<organism evidence="7">
    <name type="scientific">Oppiella nova</name>
    <dbReference type="NCBI Taxonomy" id="334625"/>
    <lineage>
        <taxon>Eukaryota</taxon>
        <taxon>Metazoa</taxon>
        <taxon>Ecdysozoa</taxon>
        <taxon>Arthropoda</taxon>
        <taxon>Chelicerata</taxon>
        <taxon>Arachnida</taxon>
        <taxon>Acari</taxon>
        <taxon>Acariformes</taxon>
        <taxon>Sarcoptiformes</taxon>
        <taxon>Oribatida</taxon>
        <taxon>Brachypylina</taxon>
        <taxon>Oppioidea</taxon>
        <taxon>Oppiidae</taxon>
        <taxon>Oppiella</taxon>
    </lineage>
</organism>
<feature type="non-terminal residue" evidence="7">
    <location>
        <position position="715"/>
    </location>
</feature>
<evidence type="ECO:0000256" key="1">
    <source>
        <dbReference type="ARBA" id="ARBA00022741"/>
    </source>
</evidence>
<accession>A0A7R9QWY1</accession>
<dbReference type="GO" id="GO:0007076">
    <property type="term" value="P:mitotic chromosome condensation"/>
    <property type="evidence" value="ECO:0007669"/>
    <property type="project" value="TreeGrafter"/>
</dbReference>
<name>A0A7R9QWY1_9ACAR</name>
<dbReference type="InterPro" id="IPR010935">
    <property type="entry name" value="SMC_hinge"/>
</dbReference>
<evidence type="ECO:0000313" key="8">
    <source>
        <dbReference type="Proteomes" id="UP000728032"/>
    </source>
</evidence>
<protein>
    <recommendedName>
        <fullName evidence="6">SMC hinge domain-containing protein</fullName>
    </recommendedName>
</protein>
<evidence type="ECO:0000313" key="7">
    <source>
        <dbReference type="EMBL" id="CAD7660944.1"/>
    </source>
</evidence>
<reference evidence="7" key="1">
    <citation type="submission" date="2020-11" db="EMBL/GenBank/DDBJ databases">
        <authorList>
            <person name="Tran Van P."/>
        </authorList>
    </citation>
    <scope>NUCLEOTIDE SEQUENCE</scope>
</reference>
<dbReference type="PANTHER" id="PTHR18937">
    <property type="entry name" value="STRUCTURAL MAINTENANCE OF CHROMOSOMES SMC FAMILY MEMBER"/>
    <property type="match status" value="1"/>
</dbReference>
<dbReference type="Gene3D" id="3.30.70.1620">
    <property type="match status" value="1"/>
</dbReference>
<proteinExistence type="predicted"/>
<feature type="domain" description="SMC hinge" evidence="6">
    <location>
        <begin position="473"/>
        <end position="588"/>
    </location>
</feature>
<dbReference type="EMBL" id="OC936712">
    <property type="protein sequence ID" value="CAD7660944.1"/>
    <property type="molecule type" value="Genomic_DNA"/>
</dbReference>
<keyword evidence="4" id="KW-0539">Nucleus</keyword>
<dbReference type="SMART" id="SM00968">
    <property type="entry name" value="SMC_hinge"/>
    <property type="match status" value="1"/>
</dbReference>
<dbReference type="Gene3D" id="3.40.50.300">
    <property type="entry name" value="P-loop containing nucleotide triphosphate hydrolases"/>
    <property type="match status" value="1"/>
</dbReference>
<dbReference type="EMBL" id="CAJPVJ010021887">
    <property type="protein sequence ID" value="CAG2178080.1"/>
    <property type="molecule type" value="Genomic_DNA"/>
</dbReference>
<dbReference type="InterPro" id="IPR027417">
    <property type="entry name" value="P-loop_NTPase"/>
</dbReference>
<evidence type="ECO:0000256" key="5">
    <source>
        <dbReference type="SAM" id="Coils"/>
    </source>
</evidence>
<evidence type="ECO:0000256" key="2">
    <source>
        <dbReference type="ARBA" id="ARBA00022840"/>
    </source>
</evidence>
<dbReference type="Pfam" id="PF06470">
    <property type="entry name" value="SMC_hinge"/>
    <property type="match status" value="1"/>
</dbReference>
<feature type="coiled-coil region" evidence="5">
    <location>
        <begin position="134"/>
        <end position="372"/>
    </location>
</feature>
<gene>
    <name evidence="7" type="ORF">ONB1V03_LOCUS17506</name>
</gene>
<dbReference type="InterPro" id="IPR036277">
    <property type="entry name" value="SMC_hinge_sf"/>
</dbReference>